<protein>
    <submittedName>
        <fullName evidence="1">Uncharacterized protein</fullName>
    </submittedName>
</protein>
<evidence type="ECO:0000313" key="1">
    <source>
        <dbReference type="EMBL" id="QQD71969.1"/>
    </source>
</evidence>
<dbReference type="RefSeq" id="WP_198660151.1">
    <property type="nucleotide sequence ID" value="NZ_CP059488.1"/>
</dbReference>
<organism evidence="1 2">
    <name type="scientific">Acidithiobacillus ferrivorans</name>
    <dbReference type="NCBI Taxonomy" id="160808"/>
    <lineage>
        <taxon>Bacteria</taxon>
        <taxon>Pseudomonadati</taxon>
        <taxon>Pseudomonadota</taxon>
        <taxon>Acidithiobacillia</taxon>
        <taxon>Acidithiobacillales</taxon>
        <taxon>Acidithiobacillaceae</taxon>
        <taxon>Acidithiobacillus</taxon>
    </lineage>
</organism>
<gene>
    <name evidence="1" type="ORF">H2515_11095</name>
</gene>
<proteinExistence type="predicted"/>
<evidence type="ECO:0000313" key="2">
    <source>
        <dbReference type="Proteomes" id="UP000595420"/>
    </source>
</evidence>
<dbReference type="EMBL" id="CP059488">
    <property type="protein sequence ID" value="QQD71969.1"/>
    <property type="molecule type" value="Genomic_DNA"/>
</dbReference>
<sequence>MWYALGQLPETAIAQHPVPIVRPVRSFGIPRGLPAALKKVIVVPRRYDLSVDAAVRYVAQHIGFQISTVGPDQALLGDHVPFGQPVSAYAFLWAAGTALPGNMAIQVNGSGSVRVDTEIGDNA</sequence>
<reference evidence="1 2" key="1">
    <citation type="submission" date="2020-07" db="EMBL/GenBank/DDBJ databases">
        <title>Complete genome sequence analysis of Acidithiobacillus ferrivorans XJFY6S-08 reveals extreme environmental adaptation to alpine acid mine drainage.</title>
        <authorList>
            <person name="Yan L."/>
            <person name="Ni Y."/>
        </authorList>
    </citation>
    <scope>NUCLEOTIDE SEQUENCE [LARGE SCALE GENOMIC DNA]</scope>
    <source>
        <strain evidence="1 2">XJFY6S-08</strain>
    </source>
</reference>
<accession>A0A7T4WCA3</accession>
<dbReference type="AlphaFoldDB" id="A0A7T4WCA3"/>
<name>A0A7T4WCA3_9PROT</name>
<dbReference type="Proteomes" id="UP000595420">
    <property type="component" value="Chromosome"/>
</dbReference>